<evidence type="ECO:0000256" key="10">
    <source>
        <dbReference type="ARBA" id="ARBA00023052"/>
    </source>
</evidence>
<organism evidence="15 16">
    <name type="scientific">Bifidobacterium saimiriisciurei</name>
    <dbReference type="NCBI Taxonomy" id="2661627"/>
    <lineage>
        <taxon>Bacteria</taxon>
        <taxon>Bacillati</taxon>
        <taxon>Actinomycetota</taxon>
        <taxon>Actinomycetes</taxon>
        <taxon>Bifidobacteriales</taxon>
        <taxon>Bifidobacteriaceae</taxon>
        <taxon>Bifidobacterium</taxon>
    </lineage>
</organism>
<feature type="domain" description="Transketolase-like pyrimidine-binding" evidence="13">
    <location>
        <begin position="281"/>
        <end position="446"/>
    </location>
</feature>
<dbReference type="SUPFAM" id="SSF52518">
    <property type="entry name" value="Thiamin diphosphate-binding fold (THDP-binding)"/>
    <property type="match status" value="2"/>
</dbReference>
<evidence type="ECO:0000256" key="2">
    <source>
        <dbReference type="ARBA" id="ARBA00004980"/>
    </source>
</evidence>
<dbReference type="NCBIfam" id="NF008968">
    <property type="entry name" value="PRK12315.1"/>
    <property type="match status" value="1"/>
</dbReference>
<name>A0ABX0C8Y3_9BIFI</name>
<proteinExistence type="inferred from homology"/>
<dbReference type="Gene3D" id="3.40.50.970">
    <property type="match status" value="2"/>
</dbReference>
<accession>A0ABX0C8Y3</accession>
<feature type="compositionally biased region" description="Polar residues" evidence="12">
    <location>
        <begin position="467"/>
        <end position="485"/>
    </location>
</feature>
<dbReference type="GO" id="GO:0008661">
    <property type="term" value="F:1-deoxy-D-xylulose-5-phosphate synthase activity"/>
    <property type="evidence" value="ECO:0007669"/>
    <property type="project" value="UniProtKB-EC"/>
</dbReference>
<dbReference type="InterPro" id="IPR005477">
    <property type="entry name" value="Dxylulose-5-P_synthase"/>
</dbReference>
<dbReference type="Pfam" id="PF13292">
    <property type="entry name" value="DXP_synthase_N"/>
    <property type="match status" value="2"/>
</dbReference>
<dbReference type="Proteomes" id="UP000475155">
    <property type="component" value="Unassembled WGS sequence"/>
</dbReference>
<evidence type="ECO:0000256" key="8">
    <source>
        <dbReference type="ARBA" id="ARBA00022842"/>
    </source>
</evidence>
<comment type="pathway">
    <text evidence="2">Metabolic intermediate biosynthesis; 1-deoxy-D-xylulose 5-phosphate biosynthesis; 1-deoxy-D-xylulose 5-phosphate from D-glyceraldehyde 3-phosphate and pyruvate: step 1/1.</text>
</comment>
<comment type="subunit">
    <text evidence="4">Homodimer.</text>
</comment>
<evidence type="ECO:0000256" key="7">
    <source>
        <dbReference type="ARBA" id="ARBA00022723"/>
    </source>
</evidence>
<dbReference type="EC" id="2.2.1.7" evidence="5"/>
<dbReference type="Pfam" id="PF02780">
    <property type="entry name" value="Transketolase_C"/>
    <property type="match status" value="1"/>
</dbReference>
<sequence length="665" mass="69690">MSDLLAHIDGPDDLKRLYVVQLPALADEIRAALLRYCAAKGGHIGSNLGMVEATIALHYVFDSPRDRIVFDVSHQSYVHKMLTGRRLAFTDETLFGSATGFTNPDESEHDSFVLGHTGTSVSLACGMAKARDLMGGRNNVIAVIGDGSLSSAVAFEGLNEAAELNGNLIIVFNDNEMSIAENHGGMYAGLAELRATNGTSPHNLFRDMGLDYRYVADGNDTSALVQAFEDVKDCDHATVVHIHTLKGKGLDAAEEGRVESNHWHNPVPAAEAAPARPNARKTYGGMAMDALAARFDAEPGLVVISPATPGSNGITRQWRAAAGRHYIDTGITEEHAVTFAAGIARAGGTPVLATSATFFQRAYDEIHQEFALNNVPGTLLVFSGGISGTDNTHSGAGDVVMFGNVPGLTCLAPTSGEEMLRMLAWATGDARRPVAIRMPGEAVLAGERGGEYPRFVATTAESAGAQSDVAQSDVAQSDVAQSDVAQTDDGAMTKADNGKAGDAAAAAGGTAGRSRGAGEVSVDDIAAASVAGDPWARYTVTRAGSQVAILGLGNAYPLAEKAAASLDDAGVRATVIDPHQYSTIDTATLDVLRERHTVVVTVEDGQLEGGWGGKIASYYGDSPMRVLNFGARKEVTDRIPLDALCKRYRLTAADIADAALKALHG</sequence>
<dbReference type="InterPro" id="IPR029061">
    <property type="entry name" value="THDP-binding"/>
</dbReference>
<evidence type="ECO:0000256" key="9">
    <source>
        <dbReference type="ARBA" id="ARBA00022977"/>
    </source>
</evidence>
<feature type="region of interest" description="Disordered" evidence="12">
    <location>
        <begin position="467"/>
        <end position="518"/>
    </location>
</feature>
<evidence type="ECO:0000313" key="14">
    <source>
        <dbReference type="EMBL" id="NEH10563.1"/>
    </source>
</evidence>
<comment type="cofactor">
    <cofactor evidence="1">
        <name>Mg(2+)</name>
        <dbReference type="ChEBI" id="CHEBI:18420"/>
    </cofactor>
</comment>
<dbReference type="PANTHER" id="PTHR43322">
    <property type="entry name" value="1-D-DEOXYXYLULOSE 5-PHOSPHATE SYNTHASE-RELATED"/>
    <property type="match status" value="1"/>
</dbReference>
<keyword evidence="8" id="KW-0460">Magnesium</keyword>
<evidence type="ECO:0000256" key="1">
    <source>
        <dbReference type="ARBA" id="ARBA00001946"/>
    </source>
</evidence>
<feature type="compositionally biased region" description="Low complexity" evidence="12">
    <location>
        <begin position="493"/>
        <end position="518"/>
    </location>
</feature>
<evidence type="ECO:0000256" key="11">
    <source>
        <dbReference type="ARBA" id="ARBA00023229"/>
    </source>
</evidence>
<keyword evidence="10" id="KW-0786">Thiamine pyrophosphate</keyword>
<keyword evidence="6 15" id="KW-0808">Transferase</keyword>
<gene>
    <name evidence="14" type="ORF">GFD18_00365</name>
    <name evidence="15" type="ORF">GFD18_00850</name>
</gene>
<evidence type="ECO:0000259" key="13">
    <source>
        <dbReference type="SMART" id="SM00861"/>
    </source>
</evidence>
<dbReference type="SUPFAM" id="SSF52922">
    <property type="entry name" value="TK C-terminal domain-like"/>
    <property type="match status" value="1"/>
</dbReference>
<dbReference type="PANTHER" id="PTHR43322:SF1">
    <property type="entry name" value="1-DEOXY-D-XYLULOSE-5-PHOSPHATE SYNTHASE"/>
    <property type="match status" value="1"/>
</dbReference>
<dbReference type="Pfam" id="PF02779">
    <property type="entry name" value="Transket_pyr"/>
    <property type="match status" value="1"/>
</dbReference>
<evidence type="ECO:0000256" key="5">
    <source>
        <dbReference type="ARBA" id="ARBA00013150"/>
    </source>
</evidence>
<keyword evidence="16" id="KW-1185">Reference proteome</keyword>
<dbReference type="RefSeq" id="WP_163200093.1">
    <property type="nucleotide sequence ID" value="NZ_WHZU01000001.1"/>
</dbReference>
<evidence type="ECO:0000256" key="12">
    <source>
        <dbReference type="SAM" id="MobiDB-lite"/>
    </source>
</evidence>
<dbReference type="CDD" id="cd02007">
    <property type="entry name" value="TPP_DXS"/>
    <property type="match status" value="1"/>
</dbReference>
<reference evidence="15 16" key="1">
    <citation type="submission" date="2019-10" db="EMBL/GenBank/DDBJ databases">
        <title>Bifidobacterium from non-human primates.</title>
        <authorList>
            <person name="Modesto M."/>
        </authorList>
    </citation>
    <scope>NUCLEOTIDE SEQUENCE [LARGE SCALE GENOMIC DNA]</scope>
    <source>
        <strain evidence="15 16">SMA1</strain>
    </source>
</reference>
<dbReference type="InterPro" id="IPR033248">
    <property type="entry name" value="Transketolase_C"/>
</dbReference>
<dbReference type="CDD" id="cd07033">
    <property type="entry name" value="TPP_PYR_DXS_TK_like"/>
    <property type="match status" value="1"/>
</dbReference>
<dbReference type="EMBL" id="WHZU01000001">
    <property type="protein sequence ID" value="NEH10563.1"/>
    <property type="molecule type" value="Genomic_DNA"/>
</dbReference>
<evidence type="ECO:0000256" key="3">
    <source>
        <dbReference type="ARBA" id="ARBA00011081"/>
    </source>
</evidence>
<evidence type="ECO:0000256" key="6">
    <source>
        <dbReference type="ARBA" id="ARBA00022679"/>
    </source>
</evidence>
<comment type="caution">
    <text evidence="15">The sequence shown here is derived from an EMBL/GenBank/DDBJ whole genome shotgun (WGS) entry which is preliminary data.</text>
</comment>
<dbReference type="SMART" id="SM00861">
    <property type="entry name" value="Transket_pyr"/>
    <property type="match status" value="1"/>
</dbReference>
<dbReference type="NCBIfam" id="NF003933">
    <property type="entry name" value="PRK05444.2-2"/>
    <property type="match status" value="1"/>
</dbReference>
<comment type="similarity">
    <text evidence="3">Belongs to the transketolase family. DXPS subfamily.</text>
</comment>
<evidence type="ECO:0000313" key="15">
    <source>
        <dbReference type="EMBL" id="NEH10654.1"/>
    </source>
</evidence>
<keyword evidence="7" id="KW-0479">Metal-binding</keyword>
<dbReference type="EMBL" id="WHZU01000001">
    <property type="protein sequence ID" value="NEH10654.1"/>
    <property type="molecule type" value="Genomic_DNA"/>
</dbReference>
<dbReference type="Gene3D" id="3.40.50.920">
    <property type="match status" value="1"/>
</dbReference>
<keyword evidence="9" id="KW-0784">Thiamine biosynthesis</keyword>
<evidence type="ECO:0000256" key="4">
    <source>
        <dbReference type="ARBA" id="ARBA00011738"/>
    </source>
</evidence>
<dbReference type="InterPro" id="IPR009014">
    <property type="entry name" value="Transketo_C/PFOR_II"/>
</dbReference>
<dbReference type="InterPro" id="IPR005475">
    <property type="entry name" value="Transketolase-like_Pyr-bd"/>
</dbReference>
<protein>
    <recommendedName>
        <fullName evidence="5">1-deoxy-D-xylulose-5-phosphate synthase</fullName>
        <ecNumber evidence="5">2.2.1.7</ecNumber>
    </recommendedName>
</protein>
<keyword evidence="11" id="KW-0414">Isoprene biosynthesis</keyword>
<evidence type="ECO:0000313" key="16">
    <source>
        <dbReference type="Proteomes" id="UP000475155"/>
    </source>
</evidence>